<evidence type="ECO:0000256" key="3">
    <source>
        <dbReference type="ARBA" id="ARBA00022692"/>
    </source>
</evidence>
<gene>
    <name evidence="7" type="ORF">SpAn4DRAFT_3017</name>
</gene>
<feature type="transmembrane region" description="Helical" evidence="6">
    <location>
        <begin position="106"/>
        <end position="125"/>
    </location>
</feature>
<feature type="transmembrane region" description="Helical" evidence="6">
    <location>
        <begin position="6"/>
        <end position="28"/>
    </location>
</feature>
<evidence type="ECO:0000256" key="6">
    <source>
        <dbReference type="SAM" id="Phobius"/>
    </source>
</evidence>
<feature type="transmembrane region" description="Helical" evidence="6">
    <location>
        <begin position="193"/>
        <end position="213"/>
    </location>
</feature>
<keyword evidence="8" id="KW-1185">Reference proteome</keyword>
<comment type="similarity">
    <text evidence="2">Belongs to the TerC family.</text>
</comment>
<protein>
    <submittedName>
        <fullName evidence="7">Membrane protein TerC, possibly involved in tellurium resistance</fullName>
    </submittedName>
</protein>
<evidence type="ECO:0000256" key="5">
    <source>
        <dbReference type="ARBA" id="ARBA00023136"/>
    </source>
</evidence>
<proteinExistence type="inferred from homology"/>
<name>A0A0U1KYR3_9FIRM</name>
<feature type="transmembrane region" description="Helical" evidence="6">
    <location>
        <begin position="157"/>
        <end position="173"/>
    </location>
</feature>
<keyword evidence="4 6" id="KW-1133">Transmembrane helix</keyword>
<accession>A0A0U1KYR3</accession>
<dbReference type="AlphaFoldDB" id="A0A0U1KYR3"/>
<dbReference type="InterPro" id="IPR005496">
    <property type="entry name" value="Integral_membrane_TerC"/>
</dbReference>
<dbReference type="InterPro" id="IPR022301">
    <property type="entry name" value="Integral_membrane_YjbE"/>
</dbReference>
<dbReference type="PANTHER" id="PTHR30238:SF4">
    <property type="entry name" value="SLL1022 PROTEIN"/>
    <property type="match status" value="1"/>
</dbReference>
<evidence type="ECO:0000313" key="8">
    <source>
        <dbReference type="Proteomes" id="UP000049855"/>
    </source>
</evidence>
<sequence>MEWLVALMSIITVNMLLSGDNALVIALASRNLPPVQQKKAMIWGGAGAIGLRIVLTFVAIVLLQIPYLQLIGGLALLWIAVKLLAGEDENHELQANSNLWGAIKTIIVADVVMSVDNVLAIAGVAKGNVTLLIIGLVISIPIIIWGSKLINMLMERWPIIITIGAAFLGWTGGEMATGDKKIIPLLDPYPWTHWAIPIAFAVIVVFIGSLLAGRKQSGNKEPQNNL</sequence>
<feature type="transmembrane region" description="Helical" evidence="6">
    <location>
        <begin position="67"/>
        <end position="85"/>
    </location>
</feature>
<evidence type="ECO:0000256" key="4">
    <source>
        <dbReference type="ARBA" id="ARBA00022989"/>
    </source>
</evidence>
<keyword evidence="5 6" id="KW-0472">Membrane</keyword>
<reference evidence="8" key="1">
    <citation type="submission" date="2015-03" db="EMBL/GenBank/DDBJ databases">
        <authorList>
            <person name="Nijsse Bart"/>
        </authorList>
    </citation>
    <scope>NUCLEOTIDE SEQUENCE [LARGE SCALE GENOMIC DNA]</scope>
</reference>
<dbReference type="RefSeq" id="WP_028971683.1">
    <property type="nucleotide sequence ID" value="NZ_CTRP01000010.1"/>
</dbReference>
<dbReference type="Proteomes" id="UP000049855">
    <property type="component" value="Unassembled WGS sequence"/>
</dbReference>
<evidence type="ECO:0000256" key="1">
    <source>
        <dbReference type="ARBA" id="ARBA00004141"/>
    </source>
</evidence>
<comment type="subcellular location">
    <subcellularLocation>
        <location evidence="1">Membrane</location>
        <topology evidence="1">Multi-pass membrane protein</topology>
    </subcellularLocation>
</comment>
<dbReference type="NCBIfam" id="TIGR03717">
    <property type="entry name" value="R_switched_YjbE"/>
    <property type="match status" value="1"/>
</dbReference>
<evidence type="ECO:0000256" key="2">
    <source>
        <dbReference type="ARBA" id="ARBA00007511"/>
    </source>
</evidence>
<evidence type="ECO:0000313" key="7">
    <source>
        <dbReference type="EMBL" id="CQR72557.1"/>
    </source>
</evidence>
<feature type="transmembrane region" description="Helical" evidence="6">
    <location>
        <begin position="40"/>
        <end position="61"/>
    </location>
</feature>
<dbReference type="PANTHER" id="PTHR30238">
    <property type="entry name" value="MEMBRANE BOUND PREDICTED REDOX MODULATOR"/>
    <property type="match status" value="1"/>
</dbReference>
<keyword evidence="3 6" id="KW-0812">Transmembrane</keyword>
<dbReference type="EMBL" id="CTRP01000010">
    <property type="protein sequence ID" value="CQR72557.1"/>
    <property type="molecule type" value="Genomic_DNA"/>
</dbReference>
<dbReference type="GO" id="GO:0016020">
    <property type="term" value="C:membrane"/>
    <property type="evidence" value="ECO:0007669"/>
    <property type="project" value="UniProtKB-SubCell"/>
</dbReference>
<dbReference type="Pfam" id="PF03741">
    <property type="entry name" value="TerC"/>
    <property type="match status" value="1"/>
</dbReference>
<feature type="transmembrane region" description="Helical" evidence="6">
    <location>
        <begin position="131"/>
        <end position="150"/>
    </location>
</feature>
<organism evidence="7 8">
    <name type="scientific">Sporomusa ovata</name>
    <dbReference type="NCBI Taxonomy" id="2378"/>
    <lineage>
        <taxon>Bacteria</taxon>
        <taxon>Bacillati</taxon>
        <taxon>Bacillota</taxon>
        <taxon>Negativicutes</taxon>
        <taxon>Selenomonadales</taxon>
        <taxon>Sporomusaceae</taxon>
        <taxon>Sporomusa</taxon>
    </lineage>
</organism>